<reference evidence="2" key="1">
    <citation type="submission" date="2021-02" db="EMBL/GenBank/DDBJ databases">
        <authorList>
            <person name="Nowell W R."/>
        </authorList>
    </citation>
    <scope>NUCLEOTIDE SEQUENCE</scope>
</reference>
<accession>A0A815CH40</accession>
<evidence type="ECO:0000256" key="1">
    <source>
        <dbReference type="SAM" id="Coils"/>
    </source>
</evidence>
<gene>
    <name evidence="2" type="ORF">KQP761_LOCUS4097</name>
</gene>
<dbReference type="EMBL" id="CAJNOW010000632">
    <property type="protein sequence ID" value="CAF1287364.1"/>
    <property type="molecule type" value="Genomic_DNA"/>
</dbReference>
<protein>
    <submittedName>
        <fullName evidence="2">Uncharacterized protein</fullName>
    </submittedName>
</protein>
<dbReference type="OrthoDB" id="10025558at2759"/>
<dbReference type="AlphaFoldDB" id="A0A815CH40"/>
<sequence>MKHTIEETEALNAGQRAAKNVKVATSKKFQDAQHAGENLRQKVSGSVNDLEDEAAIDVIKSTQKQGENLKHQATDVRDKVKTAAKSEKAHAEGLLHKVYNVLADIKDSIITYSRQKTIKDTVIDTVSASAKSGAKLAADAAKTTGDYVVDAAVSAAKVNQDVVASAAKGKILEATDILKQKATKAAKVGSEYAEIFGEKVDTATETDNSIGSFSCFTEYADELLKQSKASKEIAKEKLDEVATEINASAKEFAADAVKTTGEHATQASAKEFAADAVKTTGEHATQASERLHEKVPDAIAAGKKFAAKAVKIGHKYGKEALEQTEIYARQVYEAGKEKAGELLKDAK</sequence>
<keyword evidence="1" id="KW-0175">Coiled coil</keyword>
<dbReference type="Proteomes" id="UP000663834">
    <property type="component" value="Unassembled WGS sequence"/>
</dbReference>
<evidence type="ECO:0000313" key="3">
    <source>
        <dbReference type="Proteomes" id="UP000663834"/>
    </source>
</evidence>
<feature type="coiled-coil region" evidence="1">
    <location>
        <begin position="224"/>
        <end position="251"/>
    </location>
</feature>
<proteinExistence type="predicted"/>
<organism evidence="2 3">
    <name type="scientific">Rotaria magnacalcarata</name>
    <dbReference type="NCBI Taxonomy" id="392030"/>
    <lineage>
        <taxon>Eukaryota</taxon>
        <taxon>Metazoa</taxon>
        <taxon>Spiralia</taxon>
        <taxon>Gnathifera</taxon>
        <taxon>Rotifera</taxon>
        <taxon>Eurotatoria</taxon>
        <taxon>Bdelloidea</taxon>
        <taxon>Philodinida</taxon>
        <taxon>Philodinidae</taxon>
        <taxon>Rotaria</taxon>
    </lineage>
</organism>
<evidence type="ECO:0000313" key="2">
    <source>
        <dbReference type="EMBL" id="CAF1287364.1"/>
    </source>
</evidence>
<comment type="caution">
    <text evidence="2">The sequence shown here is derived from an EMBL/GenBank/DDBJ whole genome shotgun (WGS) entry which is preliminary data.</text>
</comment>
<name>A0A815CH40_9BILA</name>